<evidence type="ECO:0000256" key="3">
    <source>
        <dbReference type="ARBA" id="ARBA00022670"/>
    </source>
</evidence>
<dbReference type="Proteomes" id="UP000785625">
    <property type="component" value="Unassembled WGS sequence"/>
</dbReference>
<protein>
    <recommendedName>
        <fullName evidence="6">Dipeptidase</fullName>
        <ecNumber evidence="6">3.4.-.-</ecNumber>
    </recommendedName>
</protein>
<dbReference type="RefSeq" id="WP_204784472.1">
    <property type="nucleotide sequence ID" value="NZ_CALVGD010000019.1"/>
</dbReference>
<dbReference type="InterPro" id="IPR005322">
    <property type="entry name" value="Peptidase_C69"/>
</dbReference>
<keyword evidence="5 6" id="KW-0224">Dipeptidase</keyword>
<dbReference type="InterPro" id="IPR047804">
    <property type="entry name" value="C69_dipept_A-like"/>
</dbReference>
<proteinExistence type="inferred from homology"/>
<evidence type="ECO:0000256" key="1">
    <source>
        <dbReference type="ARBA" id="ARBA00001670"/>
    </source>
</evidence>
<dbReference type="PANTHER" id="PTHR12994:SF17">
    <property type="entry name" value="LD30995P"/>
    <property type="match status" value="1"/>
</dbReference>
<dbReference type="PANTHER" id="PTHR12994">
    <property type="entry name" value="SECERNIN"/>
    <property type="match status" value="1"/>
</dbReference>
<organism evidence="7 8">
    <name type="scientific">Limosilactobacillus coleohominis</name>
    <dbReference type="NCBI Taxonomy" id="181675"/>
    <lineage>
        <taxon>Bacteria</taxon>
        <taxon>Bacillati</taxon>
        <taxon>Bacillota</taxon>
        <taxon>Bacilli</taxon>
        <taxon>Lactobacillales</taxon>
        <taxon>Lactobacillaceae</taxon>
        <taxon>Limosilactobacillus</taxon>
    </lineage>
</organism>
<evidence type="ECO:0000313" key="8">
    <source>
        <dbReference type="Proteomes" id="UP000785625"/>
    </source>
</evidence>
<evidence type="ECO:0000256" key="5">
    <source>
        <dbReference type="ARBA" id="ARBA00022997"/>
    </source>
</evidence>
<name>A0ABS2GXE3_9LACO</name>
<keyword evidence="3 6" id="KW-0645">Protease</keyword>
<comment type="caution">
    <text evidence="7">The sequence shown here is derived from an EMBL/GenBank/DDBJ whole genome shotgun (WGS) entry which is preliminary data.</text>
</comment>
<dbReference type="NCBIfam" id="NF033678">
    <property type="entry name" value="C69_fam_dipept"/>
    <property type="match status" value="1"/>
</dbReference>
<dbReference type="Pfam" id="PF03577">
    <property type="entry name" value="Peptidase_C69"/>
    <property type="match status" value="1"/>
</dbReference>
<reference evidence="7 8" key="1">
    <citation type="journal article" date="2021" name="Sci. Rep.">
        <title>The distribution of antibiotic resistance genes in chicken gut microbiota commensals.</title>
        <authorList>
            <person name="Juricova H."/>
            <person name="Matiasovicova J."/>
            <person name="Kubasova T."/>
            <person name="Cejkova D."/>
            <person name="Rychlik I."/>
        </authorList>
    </citation>
    <scope>NUCLEOTIDE SEQUENCE [LARGE SCALE GENOMIC DNA]</scope>
    <source>
        <strain evidence="7 8">An574</strain>
    </source>
</reference>
<evidence type="ECO:0000313" key="7">
    <source>
        <dbReference type="EMBL" id="MBM6940024.1"/>
    </source>
</evidence>
<accession>A0ABS2GXE3</accession>
<evidence type="ECO:0000256" key="2">
    <source>
        <dbReference type="ARBA" id="ARBA00007225"/>
    </source>
</evidence>
<comment type="catalytic activity">
    <reaction evidence="1">
        <text>an L-aminoacyl-L-amino acid + H2O = 2 an L-alpha-amino acid</text>
        <dbReference type="Rhea" id="RHEA:48940"/>
        <dbReference type="ChEBI" id="CHEBI:15377"/>
        <dbReference type="ChEBI" id="CHEBI:59869"/>
        <dbReference type="ChEBI" id="CHEBI:77460"/>
        <dbReference type="EC" id="3.4.13.19"/>
    </reaction>
</comment>
<keyword evidence="8" id="KW-1185">Reference proteome</keyword>
<dbReference type="EMBL" id="JACJKU010000004">
    <property type="protein sequence ID" value="MBM6940024.1"/>
    <property type="molecule type" value="Genomic_DNA"/>
</dbReference>
<dbReference type="Gene3D" id="3.60.60.10">
    <property type="entry name" value="Penicillin V Acylase, Chain A"/>
    <property type="match status" value="1"/>
</dbReference>
<keyword evidence="4 6" id="KW-0378">Hydrolase</keyword>
<dbReference type="EC" id="3.4.-.-" evidence="6"/>
<evidence type="ECO:0000256" key="6">
    <source>
        <dbReference type="RuleBase" id="RU364089"/>
    </source>
</evidence>
<evidence type="ECO:0000256" key="4">
    <source>
        <dbReference type="ARBA" id="ARBA00022801"/>
    </source>
</evidence>
<sequence>MRKKLTACTTILVGKNATVDGSTMAARNDDTPAAITPQRFVVYPAYHNNPNQVHAYLNKFVGDRPADGYRYQGVPNVNLTKEGTFDENGFNEKNIAMSATESFYANERVLAADPMNTESGINEDAMMAMVLPFINSAKEGVEYLGKLVAKYGSAEGNGVIFSDKDDIWYMEIATGHHWVAERIPDDCYAVTGNRAAIQDVDFNDPDNFMWSDGIQDFVEKNHLNPDIDEWNFRHIFGTADVFDLHYNTPRQWYGHFLFSPDVEMDPEDFDLPFIMKARHKFTLEDVEKYLSSHYENTPFDPLGHMGTKQQKLLYRPISLNRTQNSHIMQVRPNVPESASAIMWMTFGGIPSFSPYMPFFAQVDDNDERLRNTAMKMDLDSDSIYWMFRQLSMIVESHLSEFTKPDLDYLKSVRQYFYSWVAENTAKLDGMSDKDATDYLNDRTKGMLDEVSKRTKDLMAELMTKGVEMSKLTFDMDPNL</sequence>
<comment type="similarity">
    <text evidence="2 6">Belongs to the peptidase C69 family.</text>
</comment>
<gene>
    <name evidence="7" type="ORF">H5975_00730</name>
</gene>